<keyword evidence="3" id="KW-0808">Transferase</keyword>
<accession>A0A553HZ88</accession>
<dbReference type="OrthoDB" id="329835at2759"/>
<dbReference type="Pfam" id="PF08240">
    <property type="entry name" value="ADH_N"/>
    <property type="match status" value="1"/>
</dbReference>
<feature type="domain" description="Carrier" evidence="7">
    <location>
        <begin position="2207"/>
        <end position="2284"/>
    </location>
</feature>
<dbReference type="Gene3D" id="3.90.180.10">
    <property type="entry name" value="Medium-chain alcohol dehydrogenases, catalytic domain"/>
    <property type="match status" value="1"/>
</dbReference>
<feature type="region of interest" description="C-terminal hotdog fold" evidence="6">
    <location>
        <begin position="1184"/>
        <end position="1343"/>
    </location>
</feature>
<dbReference type="STRING" id="2512241.A0A553HZ88"/>
<dbReference type="CDD" id="cd00833">
    <property type="entry name" value="PKS"/>
    <property type="match status" value="1"/>
</dbReference>
<dbReference type="GO" id="GO:0004315">
    <property type="term" value="F:3-oxoacyl-[acyl-carrier-protein] synthase activity"/>
    <property type="evidence" value="ECO:0007669"/>
    <property type="project" value="InterPro"/>
</dbReference>
<protein>
    <submittedName>
        <fullName evidence="10">Uncharacterized protein</fullName>
    </submittedName>
</protein>
<dbReference type="InterPro" id="IPR016039">
    <property type="entry name" value="Thiolase-like"/>
</dbReference>
<dbReference type="SUPFAM" id="SSF47336">
    <property type="entry name" value="ACP-like"/>
    <property type="match status" value="1"/>
</dbReference>
<dbReference type="GO" id="GO:0004312">
    <property type="term" value="F:fatty acid synthase activity"/>
    <property type="evidence" value="ECO:0007669"/>
    <property type="project" value="TreeGrafter"/>
</dbReference>
<dbReference type="SUPFAM" id="SSF55048">
    <property type="entry name" value="Probable ACP-binding domain of malonyl-CoA ACP transacylase"/>
    <property type="match status" value="1"/>
</dbReference>
<comment type="caution">
    <text evidence="10">The sequence shown here is derived from an EMBL/GenBank/DDBJ whole genome shotgun (WGS) entry which is preliminary data.</text>
</comment>
<dbReference type="InterPro" id="IPR014043">
    <property type="entry name" value="Acyl_transferase_dom"/>
</dbReference>
<dbReference type="InterPro" id="IPR049551">
    <property type="entry name" value="PKS_DH_C"/>
</dbReference>
<dbReference type="InterPro" id="IPR036291">
    <property type="entry name" value="NAD(P)-bd_dom_sf"/>
</dbReference>
<dbReference type="InterPro" id="IPR020807">
    <property type="entry name" value="PKS_DH"/>
</dbReference>
<dbReference type="InterPro" id="IPR057326">
    <property type="entry name" value="KR_dom"/>
</dbReference>
<evidence type="ECO:0000259" key="9">
    <source>
        <dbReference type="PROSITE" id="PS52019"/>
    </source>
</evidence>
<feature type="region of interest" description="N-terminal hotdog fold" evidence="6">
    <location>
        <begin position="1022"/>
        <end position="1156"/>
    </location>
</feature>
<keyword evidence="5" id="KW-0511">Multifunctional enzyme</keyword>
<dbReference type="Proteomes" id="UP000319160">
    <property type="component" value="Unassembled WGS sequence"/>
</dbReference>
<dbReference type="Gene3D" id="3.40.50.720">
    <property type="entry name" value="NAD(P)-binding Rossmann-like Domain"/>
    <property type="match status" value="2"/>
</dbReference>
<dbReference type="Pfam" id="PF16197">
    <property type="entry name" value="KAsynt_C_assoc"/>
    <property type="match status" value="1"/>
</dbReference>
<dbReference type="SMART" id="SM00827">
    <property type="entry name" value="PKS_AT"/>
    <property type="match status" value="1"/>
</dbReference>
<dbReference type="InterPro" id="IPR009081">
    <property type="entry name" value="PP-bd_ACP"/>
</dbReference>
<dbReference type="PROSITE" id="PS00606">
    <property type="entry name" value="KS3_1"/>
    <property type="match status" value="1"/>
</dbReference>
<dbReference type="CDD" id="cd05195">
    <property type="entry name" value="enoyl_red"/>
    <property type="match status" value="1"/>
</dbReference>
<dbReference type="PANTHER" id="PTHR43775">
    <property type="entry name" value="FATTY ACID SYNTHASE"/>
    <property type="match status" value="1"/>
</dbReference>
<proteinExistence type="predicted"/>
<dbReference type="InterPro" id="IPR016036">
    <property type="entry name" value="Malonyl_transacylase_ACP-bd"/>
</dbReference>
<evidence type="ECO:0000259" key="8">
    <source>
        <dbReference type="PROSITE" id="PS52004"/>
    </source>
</evidence>
<dbReference type="Pfam" id="PF21089">
    <property type="entry name" value="PKS_DH_N"/>
    <property type="match status" value="1"/>
</dbReference>
<dbReference type="Pfam" id="PF13602">
    <property type="entry name" value="ADH_zinc_N_2"/>
    <property type="match status" value="1"/>
</dbReference>
<dbReference type="Pfam" id="PF08659">
    <property type="entry name" value="KR"/>
    <property type="match status" value="1"/>
</dbReference>
<dbReference type="Gene3D" id="3.40.366.10">
    <property type="entry name" value="Malonyl-Coenzyme A Acyl Carrier Protein, domain 2"/>
    <property type="match status" value="1"/>
</dbReference>
<dbReference type="SUPFAM" id="SSF50129">
    <property type="entry name" value="GroES-like"/>
    <property type="match status" value="1"/>
</dbReference>
<dbReference type="InterPro" id="IPR049900">
    <property type="entry name" value="PKS_mFAS_DH"/>
</dbReference>
<feature type="domain" description="PKS/mFAS DH" evidence="9">
    <location>
        <begin position="1022"/>
        <end position="1343"/>
    </location>
</feature>
<dbReference type="SMART" id="SM00829">
    <property type="entry name" value="PKS_ER"/>
    <property type="match status" value="1"/>
</dbReference>
<evidence type="ECO:0000256" key="5">
    <source>
        <dbReference type="ARBA" id="ARBA00023268"/>
    </source>
</evidence>
<dbReference type="PROSITE" id="PS50075">
    <property type="entry name" value="CARRIER"/>
    <property type="match status" value="1"/>
</dbReference>
<dbReference type="InterPro" id="IPR016035">
    <property type="entry name" value="Acyl_Trfase/lysoPLipase"/>
</dbReference>
<dbReference type="Gene3D" id="1.10.1200.10">
    <property type="entry name" value="ACP-like"/>
    <property type="match status" value="1"/>
</dbReference>
<dbReference type="InterPro" id="IPR056501">
    <property type="entry name" value="NAD-bd_HRPKS_sdrA"/>
</dbReference>
<dbReference type="GO" id="GO:0044550">
    <property type="term" value="P:secondary metabolite biosynthetic process"/>
    <property type="evidence" value="ECO:0007669"/>
    <property type="project" value="TreeGrafter"/>
</dbReference>
<dbReference type="PANTHER" id="PTHR43775:SF13">
    <property type="entry name" value="POLYKETIDE SYNTHASE 1"/>
    <property type="match status" value="1"/>
</dbReference>
<evidence type="ECO:0000256" key="2">
    <source>
        <dbReference type="ARBA" id="ARBA00022553"/>
    </source>
</evidence>
<keyword evidence="1" id="KW-0596">Phosphopantetheine</keyword>
<dbReference type="FunFam" id="3.40.50.720:FF:000209">
    <property type="entry name" value="Polyketide synthase Pks12"/>
    <property type="match status" value="1"/>
</dbReference>
<dbReference type="Gene3D" id="3.10.129.110">
    <property type="entry name" value="Polyketide synthase dehydratase"/>
    <property type="match status" value="1"/>
</dbReference>
<dbReference type="SUPFAM" id="SSF51735">
    <property type="entry name" value="NAD(P)-binding Rossmann-fold domains"/>
    <property type="match status" value="2"/>
</dbReference>
<dbReference type="GO" id="GO:1901336">
    <property type="term" value="P:lactone biosynthetic process"/>
    <property type="evidence" value="ECO:0007669"/>
    <property type="project" value="UniProtKB-ARBA"/>
</dbReference>
<dbReference type="InterPro" id="IPR011032">
    <property type="entry name" value="GroES-like_sf"/>
</dbReference>
<dbReference type="InterPro" id="IPR020806">
    <property type="entry name" value="PKS_PP-bd"/>
</dbReference>
<dbReference type="SUPFAM" id="SSF53901">
    <property type="entry name" value="Thiolase-like"/>
    <property type="match status" value="1"/>
</dbReference>
<dbReference type="GO" id="GO:0031177">
    <property type="term" value="F:phosphopantetheine binding"/>
    <property type="evidence" value="ECO:0007669"/>
    <property type="project" value="InterPro"/>
</dbReference>
<sequence length="2367" mass="257864">MAPAAIIGLANGVSNGLDEGSAAHIDAQANGIANGNLNGLAREHVDVTAGSQDPGSINGSSRLHRLPIDSATYASGGYESSVNTSTNGHLNGDIQNQATTFVPKAKTMPIAIVGMSCRLPGNVASPAEFWELCARARSGYSTIPPERFNTASFQHPNPGKAGCHNPVGGHFLNTDLAAFDAPFFSLTEKEAISMDPQQRLLLECTFEALENAGIPKHDIVGKDVGVFVGGSFPEYESHLFRDPDTIPMHQATGCAYAMQSNRISHFFDLKGPSFTTDTACSSSLVALHVACQSIRTGESGIAIVGGCHLNMLPEFWISFSKSRLFSDSGRSYSFDSRGTGFGRGEGCGIIVLKPLDQAQNDNDQIRAIIAGSGINQDGRTPGITMPCGEAQENLMRQVYNNSGLNPADCGFVEAHGTGTRVGDPIEATAIHNVFHKGRTPRDPLYLGSVKSNIGHLEGASGIVAVIKSTMMLERGFLLPNYDFKYPNEKIPFKAWNMKIPVNQRPWPKNKKYISVNNFGFGGTNAHVVLERVPFTQRGPKNDSDLKDDNPTRKLFVVTANDKNSLEIVLKNLVIYLEQRPEMFQKALMADVAYTLGQRRSLLQWRVAIPALRSFDLIEAINGQKLSPGKESGPLRIGFIFTGQGAQWYGMGRELYRQYPIFANAIDLADTYLGSLGAPWSLLEELSRDEKMSNVGAAHISQPACTAIQLALVDLMRSWGIRPSAVAGHSSGEIGAAYAAGILTFEACIAVAYHRGRLIPVLKERHPTLRGAMIAVGGSKEEFETIVSDIKSGEIRIACYNSPTSLTISGDEAGIDELRSIAEAKDLFNRKLFVDTAYHSHHMNLLAKNYQESIADLQPPISTDVRFYSSLLGRRMDGSELEPSYWVQNLTCPVRFNEAVQTMLEPIGEHKTGVNMLLELGPHSALQGPLKQILKAVGGDAAKVPYASMLKRKRDAVETALDVAATLFTKGAVLDFGAINFPKPGKSPMLLSDLPRYPWNYSARYWHDSRFTQVHKNRSAPRNDILGTLANYSNDLEPTWRNIVRLDDLPWLEHHKIQSTTIFPMAGYVAMAVEAVAQRAREANVLFDKFELRDISVSAPLIISEEDVEMTTSLRPHQEGVLISSEIWDEFRISSWTKTKGWKEHCKGLIAVTANESNEVDVTRHNLTSRVRFQATIAQVDKVASRTVDATKLYDILSKVGVSYGPTFQSISNCHVGNGCSRADILFPDVAKEMPNHYVSEAIIQAAFFESLISLYWLVAESGPDAIDTVYLPTSISRISILKDVGAITQQPGQAIQAYCQATLPNTSKPTKVDIFATSDATAAEPLITINGLEVTPIIDRDGQTDLEVHRELCYKLDWEPILEPLSANPEGTIGLIAEEGSEILNAEIQIIHGDTVMQNELAFSLAEVLVRITGKKPNTSDLLSNNAAGKLVVFLQELEMPLLSNLKAAQFHALQKVLTSVKGILWIVRGAYTNSTTPDLNMVAGLSRTIRSETLLPFATLDLDGDSPLPMRNTVEAISKVFLSVFGNSSNGEMEFMERRGSFFTPRIINDDELNDIIYREIKPSAVQPVPFGAGNRALKLTIGNIGALDSLHFADDMGIEVPLPPDNIEIHVEAIGVNHRDLAAAHGKVSIQEFGIEASGVVTSVGDEVRNFKVGDRVASMARGAIATSIRTKAAFAFKLPGDMSFEVGATMPLAYITAYYSLIEAGRLRHGESVLIHAGAGAVGQAAINLAQMIGAEIYTTVSSAEKREFLVNEYGLAEDCIFYSRNTSFGEVVRQATHQQGIDLVLNSLSGDALRESWKCLSKFGRLIDISARETSSSTQLEMAHHHQNASFISVDIMSISAERPALLHRMLSDVCNLMRYGKIRPISPITLFPISEVEEAFKTLHSGKAHGKIVIVPHRDDVVKGTPPKRPAQLLKEHATYILIGGTGGLGRSIARWMVNRGARHLVLVSRSGTATGKVKALIEEAAVVGAEVIVRQCDVARPDDVEELINFRLEGMPPVRGLIHGAMVLRDVLFENMTHDDYVTVIESKVQGGWNFHRALINAPLDFFIAISSIAGMVGNRGQAAYAAANCFLNALVQHRLAMGLPASSMDLTAVSDSGYLAEDLEKAAEVARNLGSDTICEAEVLALLGAAINGRMATTCNSHIITGMRITPTMQPFWTDDAKCKHLRETAEAAAAAKTSAGSAKKISFNAAVKAAKTLDEAEQIVCDGLVSKLAAVMMMDIGDLDVTRSLSHYPLDSLVAIEIRNFITREFEATLQVLELLSSGSIQTLAKAVCVKSKVVLQSPHDTHNSIAAEAALIRLAPSTHLYDLGSNGVLISNTPLYRRDARFLLKMERDERSTDYLQRRHTEDAQKIREDVVLS</sequence>
<dbReference type="InterPro" id="IPR001227">
    <property type="entry name" value="Ac_transferase_dom_sf"/>
</dbReference>
<dbReference type="InterPro" id="IPR050091">
    <property type="entry name" value="PKS_NRPS_Biosynth_Enz"/>
</dbReference>
<dbReference type="GO" id="GO:0006633">
    <property type="term" value="P:fatty acid biosynthetic process"/>
    <property type="evidence" value="ECO:0007669"/>
    <property type="project" value="InterPro"/>
</dbReference>
<organism evidence="10 11">
    <name type="scientific">Xylaria flabelliformis</name>
    <dbReference type="NCBI Taxonomy" id="2512241"/>
    <lineage>
        <taxon>Eukaryota</taxon>
        <taxon>Fungi</taxon>
        <taxon>Dikarya</taxon>
        <taxon>Ascomycota</taxon>
        <taxon>Pezizomycotina</taxon>
        <taxon>Sordariomycetes</taxon>
        <taxon>Xylariomycetidae</taxon>
        <taxon>Xylariales</taxon>
        <taxon>Xylariaceae</taxon>
        <taxon>Xylaria</taxon>
    </lineage>
</organism>
<reference evidence="11" key="1">
    <citation type="submission" date="2019-06" db="EMBL/GenBank/DDBJ databases">
        <title>Draft genome sequence of the griseofulvin-producing fungus Xylaria cubensis strain G536.</title>
        <authorList>
            <person name="Mead M.E."/>
            <person name="Raja H.A."/>
            <person name="Steenwyk J.L."/>
            <person name="Knowles S.L."/>
            <person name="Oberlies N.H."/>
            <person name="Rokas A."/>
        </authorList>
    </citation>
    <scope>NUCLEOTIDE SEQUENCE [LARGE SCALE GENOMIC DNA]</scope>
    <source>
        <strain evidence="11">G536</strain>
    </source>
</reference>
<evidence type="ECO:0000259" key="7">
    <source>
        <dbReference type="PROSITE" id="PS50075"/>
    </source>
</evidence>
<dbReference type="Pfam" id="PF00109">
    <property type="entry name" value="ketoacyl-synt"/>
    <property type="match status" value="1"/>
</dbReference>
<dbReference type="Pfam" id="PF14765">
    <property type="entry name" value="PS-DH"/>
    <property type="match status" value="1"/>
</dbReference>
<dbReference type="InterPro" id="IPR036736">
    <property type="entry name" value="ACP-like_sf"/>
</dbReference>
<dbReference type="Pfam" id="PF02801">
    <property type="entry name" value="Ketoacyl-synt_C"/>
    <property type="match status" value="1"/>
</dbReference>
<comment type="caution">
    <text evidence="6">Lacks conserved residue(s) required for the propagation of feature annotation.</text>
</comment>
<name>A0A553HZ88_9PEZI</name>
<dbReference type="InterPro" id="IPR018201">
    <property type="entry name" value="Ketoacyl_synth_AS"/>
</dbReference>
<dbReference type="Pfam" id="PF23297">
    <property type="entry name" value="ACP_SdgA_C"/>
    <property type="match status" value="1"/>
</dbReference>
<keyword evidence="11" id="KW-1185">Reference proteome</keyword>
<dbReference type="EMBL" id="VFLP01000030">
    <property type="protein sequence ID" value="TRX93259.1"/>
    <property type="molecule type" value="Genomic_DNA"/>
</dbReference>
<evidence type="ECO:0000256" key="6">
    <source>
        <dbReference type="PROSITE-ProRule" id="PRU01363"/>
    </source>
</evidence>
<gene>
    <name evidence="10" type="ORF">FHL15_005838</name>
</gene>
<evidence type="ECO:0000313" key="10">
    <source>
        <dbReference type="EMBL" id="TRX93259.1"/>
    </source>
</evidence>
<evidence type="ECO:0000313" key="11">
    <source>
        <dbReference type="Proteomes" id="UP000319160"/>
    </source>
</evidence>
<dbReference type="Pfam" id="PF23114">
    <property type="entry name" value="NAD-bd_HRPKS_sdrA"/>
    <property type="match status" value="1"/>
</dbReference>
<dbReference type="PROSITE" id="PS52004">
    <property type="entry name" value="KS3_2"/>
    <property type="match status" value="1"/>
</dbReference>
<dbReference type="InterPro" id="IPR020843">
    <property type="entry name" value="ER"/>
</dbReference>
<dbReference type="SMART" id="SM00822">
    <property type="entry name" value="PKS_KR"/>
    <property type="match status" value="1"/>
</dbReference>
<keyword evidence="2" id="KW-0597">Phosphoprotein</keyword>
<dbReference type="InterPro" id="IPR014031">
    <property type="entry name" value="Ketoacyl_synth_C"/>
</dbReference>
<dbReference type="InterPro" id="IPR020841">
    <property type="entry name" value="PKS_Beta-ketoAc_synthase_dom"/>
</dbReference>
<dbReference type="InterPro" id="IPR013968">
    <property type="entry name" value="PKS_KR"/>
</dbReference>
<keyword evidence="4" id="KW-0560">Oxidoreductase</keyword>
<dbReference type="SUPFAM" id="SSF52151">
    <property type="entry name" value="FabD/lysophospholipase-like"/>
    <property type="match status" value="1"/>
</dbReference>
<dbReference type="InterPro" id="IPR049552">
    <property type="entry name" value="PKS_DH_N"/>
</dbReference>
<dbReference type="GO" id="GO:0016491">
    <property type="term" value="F:oxidoreductase activity"/>
    <property type="evidence" value="ECO:0007669"/>
    <property type="project" value="UniProtKB-KW"/>
</dbReference>
<evidence type="ECO:0000256" key="4">
    <source>
        <dbReference type="ARBA" id="ARBA00023002"/>
    </source>
</evidence>
<feature type="domain" description="Ketosynthase family 3 (KS3)" evidence="8">
    <location>
        <begin position="107"/>
        <end position="531"/>
    </location>
</feature>
<dbReference type="SMART" id="SM00823">
    <property type="entry name" value="PKS_PP"/>
    <property type="match status" value="1"/>
</dbReference>
<dbReference type="SMART" id="SM00825">
    <property type="entry name" value="PKS_KS"/>
    <property type="match status" value="1"/>
</dbReference>
<dbReference type="PROSITE" id="PS52019">
    <property type="entry name" value="PKS_MFAS_DH"/>
    <property type="match status" value="1"/>
</dbReference>
<dbReference type="Gene3D" id="3.40.47.10">
    <property type="match status" value="1"/>
</dbReference>
<evidence type="ECO:0000256" key="1">
    <source>
        <dbReference type="ARBA" id="ARBA00022450"/>
    </source>
</evidence>
<dbReference type="InterPro" id="IPR013154">
    <property type="entry name" value="ADH-like_N"/>
</dbReference>
<dbReference type="InterPro" id="IPR042104">
    <property type="entry name" value="PKS_dehydratase_sf"/>
</dbReference>
<dbReference type="InterPro" id="IPR032821">
    <property type="entry name" value="PKS_assoc"/>
</dbReference>
<dbReference type="Pfam" id="PF00698">
    <property type="entry name" value="Acyl_transf_1"/>
    <property type="match status" value="1"/>
</dbReference>
<dbReference type="InterPro" id="IPR014030">
    <property type="entry name" value="Ketoacyl_synth_N"/>
</dbReference>
<evidence type="ECO:0000256" key="3">
    <source>
        <dbReference type="ARBA" id="ARBA00022679"/>
    </source>
</evidence>
<dbReference type="SMART" id="SM00826">
    <property type="entry name" value="PKS_DH"/>
    <property type="match status" value="1"/>
</dbReference>